<evidence type="ECO:0008006" key="2">
    <source>
        <dbReference type="Google" id="ProtNLM"/>
    </source>
</evidence>
<dbReference type="EMBL" id="UOGB01000166">
    <property type="protein sequence ID" value="VAX19912.1"/>
    <property type="molecule type" value="Genomic_DNA"/>
</dbReference>
<dbReference type="GO" id="GO:0110001">
    <property type="term" value="C:toxin-antitoxin complex"/>
    <property type="evidence" value="ECO:0007669"/>
    <property type="project" value="InterPro"/>
</dbReference>
<protein>
    <recommendedName>
        <fullName evidence="2">HigB toxin protein</fullName>
    </recommendedName>
</protein>
<dbReference type="AlphaFoldDB" id="A0A3B1BVY3"/>
<accession>A0A3B1BVY3</accession>
<sequence length="100" mass="11710">MHIITKKRLKDFYEKHKDSNGPLLAWFRIININRYGNLADLRNTFPSADLVGKCIVFNIGGNKYRLITVIHFNREKVFIRNILTHKAYNNGMWKKGCGND</sequence>
<gene>
    <name evidence="1" type="ORF">MNBD_NITROSPINAE03-1842</name>
</gene>
<evidence type="ECO:0000313" key="1">
    <source>
        <dbReference type="EMBL" id="VAX19912.1"/>
    </source>
</evidence>
<organism evidence="1">
    <name type="scientific">hydrothermal vent metagenome</name>
    <dbReference type="NCBI Taxonomy" id="652676"/>
    <lineage>
        <taxon>unclassified sequences</taxon>
        <taxon>metagenomes</taxon>
        <taxon>ecological metagenomes</taxon>
    </lineage>
</organism>
<dbReference type="GO" id="GO:0004519">
    <property type="term" value="F:endonuclease activity"/>
    <property type="evidence" value="ECO:0007669"/>
    <property type="project" value="InterPro"/>
</dbReference>
<dbReference type="GO" id="GO:0003723">
    <property type="term" value="F:RNA binding"/>
    <property type="evidence" value="ECO:0007669"/>
    <property type="project" value="InterPro"/>
</dbReference>
<reference evidence="1" key="1">
    <citation type="submission" date="2018-06" db="EMBL/GenBank/DDBJ databases">
        <authorList>
            <person name="Zhirakovskaya E."/>
        </authorList>
    </citation>
    <scope>NUCLEOTIDE SEQUENCE</scope>
</reference>
<proteinExistence type="predicted"/>
<dbReference type="InterPro" id="IPR018669">
    <property type="entry name" value="Toxin_HigB"/>
</dbReference>
<name>A0A3B1BVY3_9ZZZZ</name>
<dbReference type="Pfam" id="PF09907">
    <property type="entry name" value="HigB_toxin"/>
    <property type="match status" value="1"/>
</dbReference>